<proteinExistence type="predicted"/>
<evidence type="ECO:0000313" key="1">
    <source>
        <dbReference type="EMBL" id="MFD1570232.1"/>
    </source>
</evidence>
<comment type="caution">
    <text evidence="1">The sequence shown here is derived from an EMBL/GenBank/DDBJ whole genome shotgun (WGS) entry which is preliminary data.</text>
</comment>
<sequence length="106" mass="12305">MTEALEDEPEPERWDAALSESDLRKRADLAWSRDSQLNKAAEEFSELSAAINRSLNGQQERESLLQELVDARVMLWQLELLFTDEELTEELETVLDDLDHRLELFG</sequence>
<dbReference type="Proteomes" id="UP001597185">
    <property type="component" value="Unassembled WGS sequence"/>
</dbReference>
<organism evidence="1 2">
    <name type="scientific">Halorubrum laminariae</name>
    <dbReference type="NCBI Taxonomy" id="1433523"/>
    <lineage>
        <taxon>Archaea</taxon>
        <taxon>Methanobacteriati</taxon>
        <taxon>Methanobacteriota</taxon>
        <taxon>Stenosarchaea group</taxon>
        <taxon>Halobacteria</taxon>
        <taxon>Halobacteriales</taxon>
        <taxon>Haloferacaceae</taxon>
        <taxon>Halorubrum</taxon>
    </lineage>
</organism>
<gene>
    <name evidence="1" type="ORF">ACFR9T_06475</name>
</gene>
<keyword evidence="2" id="KW-1185">Reference proteome</keyword>
<reference evidence="1 2" key="1">
    <citation type="journal article" date="2019" name="Int. J. Syst. Evol. Microbiol.">
        <title>The Global Catalogue of Microorganisms (GCM) 10K type strain sequencing project: providing services to taxonomists for standard genome sequencing and annotation.</title>
        <authorList>
            <consortium name="The Broad Institute Genomics Platform"/>
            <consortium name="The Broad Institute Genome Sequencing Center for Infectious Disease"/>
            <person name="Wu L."/>
            <person name="Ma J."/>
        </authorList>
    </citation>
    <scope>NUCLEOTIDE SEQUENCE [LARGE SCALE GENOMIC DNA]</scope>
    <source>
        <strain evidence="1 2">CGMCC 1.12689</strain>
    </source>
</reference>
<dbReference type="EMBL" id="JBHUDB010000002">
    <property type="protein sequence ID" value="MFD1570232.1"/>
    <property type="molecule type" value="Genomic_DNA"/>
</dbReference>
<evidence type="ECO:0000313" key="2">
    <source>
        <dbReference type="Proteomes" id="UP001597185"/>
    </source>
</evidence>
<dbReference type="AlphaFoldDB" id="A0ABD6BYX1"/>
<accession>A0ABD6BYX1</accession>
<protein>
    <submittedName>
        <fullName evidence="1">Uncharacterized protein</fullName>
    </submittedName>
</protein>
<name>A0ABD6BYX1_9EURY</name>
<dbReference type="RefSeq" id="WP_256396970.1">
    <property type="nucleotide sequence ID" value="NZ_JANHDL010000004.1"/>
</dbReference>